<protein>
    <submittedName>
        <fullName evidence="2">Uncharacterized protein</fullName>
    </submittedName>
</protein>
<evidence type="ECO:0000313" key="3">
    <source>
        <dbReference type="Proteomes" id="UP000256805"/>
    </source>
</evidence>
<dbReference type="AlphaFoldDB" id="A0A375JFN7"/>
<organism evidence="2 3">
    <name type="scientific">Cupriavidus taiwanensis</name>
    <dbReference type="NCBI Taxonomy" id="164546"/>
    <lineage>
        <taxon>Bacteria</taxon>
        <taxon>Pseudomonadati</taxon>
        <taxon>Pseudomonadota</taxon>
        <taxon>Betaproteobacteria</taxon>
        <taxon>Burkholderiales</taxon>
        <taxon>Burkholderiaceae</taxon>
        <taxon>Cupriavidus</taxon>
    </lineage>
</organism>
<reference evidence="2 3" key="1">
    <citation type="submission" date="2018-01" db="EMBL/GenBank/DDBJ databases">
        <authorList>
            <person name="Gaut B.S."/>
            <person name="Morton B.R."/>
            <person name="Clegg M.T."/>
            <person name="Duvall M.R."/>
        </authorList>
    </citation>
    <scope>NUCLEOTIDE SEQUENCE [LARGE SCALE GENOMIC DNA]</scope>
    <source>
        <strain evidence="2">Cupriavidus taiwanensis cmp 52</strain>
    </source>
</reference>
<gene>
    <name evidence="2" type="ORF">CBM2634_U350002</name>
</gene>
<evidence type="ECO:0000313" key="2">
    <source>
        <dbReference type="EMBL" id="SPS02823.1"/>
    </source>
</evidence>
<dbReference type="Proteomes" id="UP000256805">
    <property type="component" value="Unassembled WGS sequence"/>
</dbReference>
<accession>A0A375JFN7</accession>
<name>A0A375JFN7_9BURK</name>
<dbReference type="EMBL" id="OVTA01000100">
    <property type="protein sequence ID" value="SPS02823.1"/>
    <property type="molecule type" value="Genomic_DNA"/>
</dbReference>
<sequence>MRLPAHGPTAGTRLSGSASGTCGPVRVPLGLPPWLHRLRLRLPGLVRQLRRYYGEVRLLQTVRHRLRLLAFPMRTTRLYCRRWPVWRSPGSRTRSVRTCQGLRPRRVKWTLAQARPPVLPSAYSSTSALGTEYAFRGSMAGLYAPLSTLRCVPRGPQRMTRGQRDSLDLLLSGTFTLYSLPVIRRTLYIYTVVTWTERHAVLNPKTASKRLRQPLSEDVRQTVRAAQ</sequence>
<proteinExistence type="predicted"/>
<feature type="region of interest" description="Disordered" evidence="1">
    <location>
        <begin position="1"/>
        <end position="20"/>
    </location>
</feature>
<evidence type="ECO:0000256" key="1">
    <source>
        <dbReference type="SAM" id="MobiDB-lite"/>
    </source>
</evidence>